<reference evidence="1 2" key="1">
    <citation type="journal article" date="2019" name="Sci. Rep.">
        <title>Orb-weaving spider Araneus ventricosus genome elucidates the spidroin gene catalogue.</title>
        <authorList>
            <person name="Kono N."/>
            <person name="Nakamura H."/>
            <person name="Ohtoshi R."/>
            <person name="Moran D.A.P."/>
            <person name="Shinohara A."/>
            <person name="Yoshida Y."/>
            <person name="Fujiwara M."/>
            <person name="Mori M."/>
            <person name="Tomita M."/>
            <person name="Arakawa K."/>
        </authorList>
    </citation>
    <scope>NUCLEOTIDE SEQUENCE [LARGE SCALE GENOMIC DNA]</scope>
</reference>
<evidence type="ECO:0000313" key="1">
    <source>
        <dbReference type="EMBL" id="GBO08275.1"/>
    </source>
</evidence>
<proteinExistence type="predicted"/>
<protein>
    <submittedName>
        <fullName evidence="1">Uncharacterized protein</fullName>
    </submittedName>
</protein>
<keyword evidence="2" id="KW-1185">Reference proteome</keyword>
<evidence type="ECO:0000313" key="2">
    <source>
        <dbReference type="Proteomes" id="UP000499080"/>
    </source>
</evidence>
<sequence>MALQHHFAAYEARKEANESNAVKMYDGKSLSKSQKIIDNHLETILFFNIISTNVDVLIPSFYQRPNSICTKFFGLLSQPQSWIRDSNFMLIVFIISLSSSDENRLGLSLGCNFKKSRRN</sequence>
<comment type="caution">
    <text evidence="1">The sequence shown here is derived from an EMBL/GenBank/DDBJ whole genome shotgun (WGS) entry which is preliminary data.</text>
</comment>
<name>A0A4Y2U5M5_ARAVE</name>
<dbReference type="Proteomes" id="UP000499080">
    <property type="component" value="Unassembled WGS sequence"/>
</dbReference>
<gene>
    <name evidence="1" type="ORF">AVEN_40691_1</name>
</gene>
<dbReference type="AlphaFoldDB" id="A0A4Y2U5M5"/>
<dbReference type="EMBL" id="BGPR01034082">
    <property type="protein sequence ID" value="GBO08275.1"/>
    <property type="molecule type" value="Genomic_DNA"/>
</dbReference>
<accession>A0A4Y2U5M5</accession>
<organism evidence="1 2">
    <name type="scientific">Araneus ventricosus</name>
    <name type="common">Orbweaver spider</name>
    <name type="synonym">Epeira ventricosa</name>
    <dbReference type="NCBI Taxonomy" id="182803"/>
    <lineage>
        <taxon>Eukaryota</taxon>
        <taxon>Metazoa</taxon>
        <taxon>Ecdysozoa</taxon>
        <taxon>Arthropoda</taxon>
        <taxon>Chelicerata</taxon>
        <taxon>Arachnida</taxon>
        <taxon>Araneae</taxon>
        <taxon>Araneomorphae</taxon>
        <taxon>Entelegynae</taxon>
        <taxon>Araneoidea</taxon>
        <taxon>Araneidae</taxon>
        <taxon>Araneus</taxon>
    </lineage>
</organism>